<feature type="region of interest" description="Disordered" evidence="8">
    <location>
        <begin position="460"/>
        <end position="480"/>
    </location>
</feature>
<reference evidence="10 11" key="1">
    <citation type="journal article" date="2020" name="G3 (Bethesda)">
        <title>CeMbio - The Caenorhabditis elegans Microbiome Resource.</title>
        <authorList>
            <person name="Dirksen P."/>
            <person name="Assie A."/>
            <person name="Zimmermann J."/>
            <person name="Zhang F."/>
            <person name="Tietje A.M."/>
            <person name="Marsh S.A."/>
            <person name="Felix M.A."/>
            <person name="Shapira M."/>
            <person name="Kaleta C."/>
            <person name="Schulenburg H."/>
            <person name="Samuel B."/>
        </authorList>
    </citation>
    <scope>NUCLEOTIDE SEQUENCE [LARGE SCALE GENOMIC DNA]</scope>
    <source>
        <strain evidence="10 11">BIGb0172</strain>
    </source>
</reference>
<evidence type="ECO:0000256" key="4">
    <source>
        <dbReference type="ARBA" id="ARBA00022452"/>
    </source>
</evidence>
<accession>A0A7G5EJ36</accession>
<dbReference type="GO" id="GO:0015288">
    <property type="term" value="F:porin activity"/>
    <property type="evidence" value="ECO:0007669"/>
    <property type="project" value="TreeGrafter"/>
</dbReference>
<evidence type="ECO:0000256" key="1">
    <source>
        <dbReference type="ARBA" id="ARBA00004442"/>
    </source>
</evidence>
<dbReference type="EMBL" id="CP058554">
    <property type="protein sequence ID" value="QMV74011.1"/>
    <property type="molecule type" value="Genomic_DNA"/>
</dbReference>
<gene>
    <name evidence="10" type="ORF">HS961_14830</name>
</gene>
<keyword evidence="4" id="KW-1134">Transmembrane beta strand</keyword>
<keyword evidence="11" id="KW-1185">Reference proteome</keyword>
<evidence type="ECO:0000256" key="3">
    <source>
        <dbReference type="ARBA" id="ARBA00022448"/>
    </source>
</evidence>
<dbReference type="PANTHER" id="PTHR30026">
    <property type="entry name" value="OUTER MEMBRANE PROTEIN TOLC"/>
    <property type="match status" value="1"/>
</dbReference>
<keyword evidence="5" id="KW-0812">Transmembrane</keyword>
<dbReference type="KEGG" id="cpis:HS961_14830"/>
<keyword evidence="9" id="KW-0732">Signal</keyword>
<dbReference type="NCBIfam" id="TIGR01844">
    <property type="entry name" value="type_I_sec_TolC"/>
    <property type="match status" value="1"/>
</dbReference>
<feature type="chain" id="PRO_5028892560" evidence="9">
    <location>
        <begin position="32"/>
        <end position="480"/>
    </location>
</feature>
<keyword evidence="6" id="KW-0472">Membrane</keyword>
<dbReference type="InterPro" id="IPR010130">
    <property type="entry name" value="T1SS_OMP_TolC"/>
</dbReference>
<name>A0A7G5EJ36_9BURK</name>
<dbReference type="GO" id="GO:1990281">
    <property type="term" value="C:efflux pump complex"/>
    <property type="evidence" value="ECO:0007669"/>
    <property type="project" value="TreeGrafter"/>
</dbReference>
<proteinExistence type="inferred from homology"/>
<comment type="similarity">
    <text evidence="2">Belongs to the outer membrane factor (OMF) (TC 1.B.17) family.</text>
</comment>
<dbReference type="InterPro" id="IPR051906">
    <property type="entry name" value="TolC-like"/>
</dbReference>
<evidence type="ECO:0000313" key="11">
    <source>
        <dbReference type="Proteomes" id="UP000515240"/>
    </source>
</evidence>
<evidence type="ECO:0000256" key="2">
    <source>
        <dbReference type="ARBA" id="ARBA00007613"/>
    </source>
</evidence>
<dbReference type="Gene3D" id="1.20.1600.10">
    <property type="entry name" value="Outer membrane efflux proteins (OEP)"/>
    <property type="match status" value="1"/>
</dbReference>
<dbReference type="AlphaFoldDB" id="A0A7G5EJ36"/>
<organism evidence="10 11">
    <name type="scientific">Comamonas piscis</name>
    <dbReference type="NCBI Taxonomy" id="1562974"/>
    <lineage>
        <taxon>Bacteria</taxon>
        <taxon>Pseudomonadati</taxon>
        <taxon>Pseudomonadota</taxon>
        <taxon>Betaproteobacteria</taxon>
        <taxon>Burkholderiales</taxon>
        <taxon>Comamonadaceae</taxon>
        <taxon>Comamonas</taxon>
    </lineage>
</organism>
<evidence type="ECO:0000256" key="5">
    <source>
        <dbReference type="ARBA" id="ARBA00022692"/>
    </source>
</evidence>
<evidence type="ECO:0000256" key="9">
    <source>
        <dbReference type="SAM" id="SignalP"/>
    </source>
</evidence>
<evidence type="ECO:0000256" key="7">
    <source>
        <dbReference type="ARBA" id="ARBA00023237"/>
    </source>
</evidence>
<protein>
    <submittedName>
        <fullName evidence="10">TolC family outer membrane protein</fullName>
    </submittedName>
</protein>
<keyword evidence="7" id="KW-0998">Cell outer membrane</keyword>
<evidence type="ECO:0000256" key="8">
    <source>
        <dbReference type="SAM" id="MobiDB-lite"/>
    </source>
</evidence>
<dbReference type="Proteomes" id="UP000515240">
    <property type="component" value="Chromosome"/>
</dbReference>
<evidence type="ECO:0000313" key="10">
    <source>
        <dbReference type="EMBL" id="QMV74011.1"/>
    </source>
</evidence>
<dbReference type="RefSeq" id="WP_182323248.1">
    <property type="nucleotide sequence ID" value="NZ_CP058554.1"/>
</dbReference>
<dbReference type="GO" id="GO:0015562">
    <property type="term" value="F:efflux transmembrane transporter activity"/>
    <property type="evidence" value="ECO:0007669"/>
    <property type="project" value="InterPro"/>
</dbReference>
<sequence length="480" mass="50970">MRHAPALPRLRTSCAAAAVALLGVAALPAQAQSLMQMVEQASGYDAQWQSARANLDAAISRGEQARAGLLPQVGLQAQSQYSHTAISNPELRLNGPNHQIGITASQPLYRPANRIALEQGRLGGDIARLQLDAASQDLLVRVAQAYFDVLAAQDSTVFVSAQKAAVQEQLAAARRNFDVGTATITDSREAEARFDLVRAQEIAADNDLTVKRLALDNTVGSPGNKPWPLKQPVLLPATTPDNVLMWVDQAQSEQPQIRIAQLATDNARLDTKKAETGHLPTVDLQATVGRQLYPKGSITMPTNGYNANQATVGVVLNVPLFAGFSVQNRVKETLALETKAEADLDNARRTVAQNVRSAFFGLQSSASQVKALEAAEASSQLALDANLTGYQVGVRINIDVLNAQSQLYQTKRDLALARYNSLLGQLKLKQAAGTLTLNDIAVLDRSMLASDAPALAIPANPTAPVATPAAATPPATAAPR</sequence>
<dbReference type="Pfam" id="PF02321">
    <property type="entry name" value="OEP"/>
    <property type="match status" value="2"/>
</dbReference>
<dbReference type="InterPro" id="IPR003423">
    <property type="entry name" value="OMP_efflux"/>
</dbReference>
<dbReference type="PANTHER" id="PTHR30026:SF20">
    <property type="entry name" value="OUTER MEMBRANE PROTEIN TOLC"/>
    <property type="match status" value="1"/>
</dbReference>
<dbReference type="GO" id="GO:0009279">
    <property type="term" value="C:cell outer membrane"/>
    <property type="evidence" value="ECO:0007669"/>
    <property type="project" value="UniProtKB-SubCell"/>
</dbReference>
<feature type="signal peptide" evidence="9">
    <location>
        <begin position="1"/>
        <end position="31"/>
    </location>
</feature>
<evidence type="ECO:0000256" key="6">
    <source>
        <dbReference type="ARBA" id="ARBA00023136"/>
    </source>
</evidence>
<comment type="subcellular location">
    <subcellularLocation>
        <location evidence="1">Cell outer membrane</location>
    </subcellularLocation>
</comment>
<keyword evidence="3" id="KW-0813">Transport</keyword>
<dbReference type="SUPFAM" id="SSF56954">
    <property type="entry name" value="Outer membrane efflux proteins (OEP)"/>
    <property type="match status" value="1"/>
</dbReference>